<keyword evidence="1" id="KW-1133">Transmembrane helix</keyword>
<evidence type="ECO:0000313" key="3">
    <source>
        <dbReference type="Proteomes" id="UP001276659"/>
    </source>
</evidence>
<feature type="transmembrane region" description="Helical" evidence="1">
    <location>
        <begin position="178"/>
        <end position="199"/>
    </location>
</feature>
<proteinExistence type="predicted"/>
<dbReference type="GO" id="GO:0051082">
    <property type="term" value="F:unfolded protein binding"/>
    <property type="evidence" value="ECO:0007669"/>
    <property type="project" value="TreeGrafter"/>
</dbReference>
<feature type="transmembrane region" description="Helical" evidence="1">
    <location>
        <begin position="39"/>
        <end position="63"/>
    </location>
</feature>
<protein>
    <recommendedName>
        <fullName evidence="4">Chitin synthase export chaperone</fullName>
    </recommendedName>
</protein>
<dbReference type="AlphaFoldDB" id="A0AAE0DHW7"/>
<feature type="transmembrane region" description="Helical" evidence="1">
    <location>
        <begin position="146"/>
        <end position="166"/>
    </location>
</feature>
<organism evidence="2 3">
    <name type="scientific">Lepraria neglecta</name>
    <dbReference type="NCBI Taxonomy" id="209136"/>
    <lineage>
        <taxon>Eukaryota</taxon>
        <taxon>Fungi</taxon>
        <taxon>Dikarya</taxon>
        <taxon>Ascomycota</taxon>
        <taxon>Pezizomycotina</taxon>
        <taxon>Lecanoromycetes</taxon>
        <taxon>OSLEUM clade</taxon>
        <taxon>Lecanoromycetidae</taxon>
        <taxon>Lecanorales</taxon>
        <taxon>Lecanorineae</taxon>
        <taxon>Stereocaulaceae</taxon>
        <taxon>Lepraria</taxon>
    </lineage>
</organism>
<reference evidence="2" key="1">
    <citation type="submission" date="2022-11" db="EMBL/GenBank/DDBJ databases">
        <title>Chromosomal genome sequence assembly and mating type (MAT) locus characterization of the leprose asexual lichenized fungus Lepraria neglecta (Nyl.) Erichsen.</title>
        <authorList>
            <person name="Allen J.L."/>
            <person name="Pfeffer B."/>
        </authorList>
    </citation>
    <scope>NUCLEOTIDE SEQUENCE</scope>
    <source>
        <strain evidence="2">Allen 5258</strain>
    </source>
</reference>
<gene>
    <name evidence="2" type="ORF">OEA41_009284</name>
</gene>
<keyword evidence="3" id="KW-1185">Reference proteome</keyword>
<keyword evidence="1" id="KW-0812">Transmembrane</keyword>
<dbReference type="Proteomes" id="UP001276659">
    <property type="component" value="Unassembled WGS sequence"/>
</dbReference>
<dbReference type="InterPro" id="IPR022057">
    <property type="entry name" value="Chs7"/>
</dbReference>
<feature type="transmembrane region" description="Helical" evidence="1">
    <location>
        <begin position="111"/>
        <end position="140"/>
    </location>
</feature>
<dbReference type="PANTHER" id="PTHR35329:SF1">
    <property type="entry name" value="CHITIN SYNTHASE EXPORT CHAPERONE"/>
    <property type="match status" value="1"/>
</dbReference>
<evidence type="ECO:0000313" key="2">
    <source>
        <dbReference type="EMBL" id="KAK3169900.1"/>
    </source>
</evidence>
<dbReference type="Pfam" id="PF12271">
    <property type="entry name" value="Chs7"/>
    <property type="match status" value="1"/>
</dbReference>
<comment type="caution">
    <text evidence="2">The sequence shown here is derived from an EMBL/GenBank/DDBJ whole genome shotgun (WGS) entry which is preliminary data.</text>
</comment>
<accession>A0AAE0DHW7</accession>
<name>A0AAE0DHW7_9LECA</name>
<evidence type="ECO:0008006" key="4">
    <source>
        <dbReference type="Google" id="ProtNLM"/>
    </source>
</evidence>
<feature type="transmembrane region" description="Helical" evidence="1">
    <location>
        <begin position="6"/>
        <end position="27"/>
    </location>
</feature>
<dbReference type="PANTHER" id="PTHR35329">
    <property type="entry name" value="CHITIN SYNTHASE EXPORT CHAPERONE"/>
    <property type="match status" value="1"/>
</dbReference>
<dbReference type="GO" id="GO:0005789">
    <property type="term" value="C:endoplasmic reticulum membrane"/>
    <property type="evidence" value="ECO:0007669"/>
    <property type="project" value="TreeGrafter"/>
</dbReference>
<keyword evidence="1" id="KW-0472">Membrane</keyword>
<dbReference type="EMBL" id="JASNWA010000009">
    <property type="protein sequence ID" value="KAK3169900.1"/>
    <property type="molecule type" value="Genomic_DNA"/>
</dbReference>
<feature type="transmembrane region" description="Helical" evidence="1">
    <location>
        <begin position="69"/>
        <end position="90"/>
    </location>
</feature>
<dbReference type="GO" id="GO:0006457">
    <property type="term" value="P:protein folding"/>
    <property type="evidence" value="ECO:0007669"/>
    <property type="project" value="TreeGrafter"/>
</dbReference>
<sequence length="284" mass="31048">MRNREFELFLIGYIIVSICEIFTVGGFPLERKVRLGFTAVHLGAIVATLWVLFLNSVVGFQLVDDGTSISLGLILVSGIAFFVGTGYIALDTAFSYTSTFTSSLTGNNRNIALYVLYQLWPLICLVGFFLLETVLVLNVLGEKKPMLYLLGAALLFAIGQIFQYVISTHICQGTSGKIDGAMFETLFTLLSVVMLWVFWSSITEDDWPMPVSVENDEYVQDISDDEVEAHQVTRGAGGGSRAAGQGIRGGGWEVTRTWENVVEGADGTISSTVEGLLEAGKRKR</sequence>
<evidence type="ECO:0000256" key="1">
    <source>
        <dbReference type="SAM" id="Phobius"/>
    </source>
</evidence>